<dbReference type="EMBL" id="WMIG01000019">
    <property type="protein sequence ID" value="MTH61735.1"/>
    <property type="molecule type" value="Genomic_DNA"/>
</dbReference>
<evidence type="ECO:0000313" key="2">
    <source>
        <dbReference type="Proteomes" id="UP000449846"/>
    </source>
</evidence>
<comment type="caution">
    <text evidence="1">The sequence shown here is derived from an EMBL/GenBank/DDBJ whole genome shotgun (WGS) entry which is preliminary data.</text>
</comment>
<dbReference type="Pfam" id="PF04365">
    <property type="entry name" value="BrnT_toxin"/>
    <property type="match status" value="1"/>
</dbReference>
<dbReference type="InterPro" id="IPR038573">
    <property type="entry name" value="BrnT_sf"/>
</dbReference>
<dbReference type="Proteomes" id="UP000449846">
    <property type="component" value="Unassembled WGS sequence"/>
</dbReference>
<dbReference type="AlphaFoldDB" id="A0A844HU09"/>
<dbReference type="InterPro" id="IPR007460">
    <property type="entry name" value="BrnT_toxin"/>
</dbReference>
<reference evidence="1 2" key="1">
    <citation type="submission" date="2019-11" db="EMBL/GenBank/DDBJ databases">
        <authorList>
            <person name="Dong K."/>
        </authorList>
    </citation>
    <scope>NUCLEOTIDE SEQUENCE [LARGE SCALE GENOMIC DNA]</scope>
    <source>
        <strain evidence="1 2">NBRC 112902</strain>
    </source>
</reference>
<dbReference type="Gene3D" id="3.10.450.530">
    <property type="entry name" value="Ribonuclease toxin, BrnT, of type II toxin-antitoxin system"/>
    <property type="match status" value="1"/>
</dbReference>
<accession>A0A844HU09</accession>
<keyword evidence="2" id="KW-1185">Reference proteome</keyword>
<proteinExistence type="predicted"/>
<organism evidence="1 2">
    <name type="scientific">Paracoccus litorisediminis</name>
    <dbReference type="NCBI Taxonomy" id="2006130"/>
    <lineage>
        <taxon>Bacteria</taxon>
        <taxon>Pseudomonadati</taxon>
        <taxon>Pseudomonadota</taxon>
        <taxon>Alphaproteobacteria</taxon>
        <taxon>Rhodobacterales</taxon>
        <taxon>Paracoccaceae</taxon>
        <taxon>Paracoccus</taxon>
    </lineage>
</organism>
<name>A0A844HU09_9RHOB</name>
<gene>
    <name evidence="1" type="ORF">GL300_21240</name>
</gene>
<protein>
    <submittedName>
        <fullName evidence="1">BrnT family toxin</fullName>
    </submittedName>
</protein>
<evidence type="ECO:0000313" key="1">
    <source>
        <dbReference type="EMBL" id="MTH61735.1"/>
    </source>
</evidence>
<sequence>MFNSMKLEWDETKRSNTLQERGLDFASVADAEWDAALTVEDDRADYGEARFISLVPIQDRLCVVAWCVRSDTLRVISLRKANDRERRRYEQDQTPDRR</sequence>